<accession>A0A0C3MCJ7</accession>
<evidence type="ECO:0000313" key="5">
    <source>
        <dbReference type="Proteomes" id="UP000031937"/>
    </source>
</evidence>
<feature type="transmembrane region" description="Helical" evidence="2">
    <location>
        <begin position="12"/>
        <end position="31"/>
    </location>
</feature>
<dbReference type="OrthoDB" id="1099189at2"/>
<dbReference type="EMBL" id="JPIT01000007">
    <property type="protein sequence ID" value="KIO47189.1"/>
    <property type="molecule type" value="Genomic_DNA"/>
</dbReference>
<feature type="transmembrane region" description="Helical" evidence="2">
    <location>
        <begin position="126"/>
        <end position="146"/>
    </location>
</feature>
<keyword evidence="2" id="KW-0472">Membrane</keyword>
<dbReference type="PANTHER" id="PTHR34989:SF1">
    <property type="entry name" value="PROTEIN HDED"/>
    <property type="match status" value="1"/>
</dbReference>
<reference evidence="3 6" key="1">
    <citation type="submission" date="2014-07" db="EMBL/GenBank/DDBJ databases">
        <title>Porphyromonadaceae bacterium OUH 308042 = ATCC BAA-2681 = DSM 28342 draft genome.</title>
        <authorList>
            <person name="Sydenham T.V."/>
            <person name="Hasman H."/>
            <person name="Justensen U.S."/>
        </authorList>
    </citation>
    <scope>NUCLEOTIDE SEQUENCE [LARGE SCALE GENOMIC DNA]</scope>
    <source>
        <strain evidence="3 6">OUH 308042</strain>
    </source>
</reference>
<feature type="transmembrane region" description="Helical" evidence="2">
    <location>
        <begin position="94"/>
        <end position="114"/>
    </location>
</feature>
<gene>
    <name evidence="3" type="ORF">BA92_12320</name>
    <name evidence="4" type="ORF">IE90_00920</name>
</gene>
<dbReference type="AlphaFoldDB" id="A0A0C3MCJ7"/>
<feature type="transmembrane region" description="Helical" evidence="2">
    <location>
        <begin position="37"/>
        <end position="58"/>
    </location>
</feature>
<dbReference type="EMBL" id="JPIU01000040">
    <property type="protein sequence ID" value="KIO44153.1"/>
    <property type="molecule type" value="Genomic_DNA"/>
</dbReference>
<dbReference type="GO" id="GO:0005886">
    <property type="term" value="C:plasma membrane"/>
    <property type="evidence" value="ECO:0007669"/>
    <property type="project" value="TreeGrafter"/>
</dbReference>
<evidence type="ECO:0000313" key="6">
    <source>
        <dbReference type="Proteomes" id="UP000031980"/>
    </source>
</evidence>
<name>A0A0C3MCJ7_9PORP</name>
<dbReference type="InterPro" id="IPR005325">
    <property type="entry name" value="DUF308_memb"/>
</dbReference>
<sequence length="207" mass="23112">MQIIYSSTSYKRSVIKSIIAIVLGLILVLWPTEVLNYTVKIIGAVFFITGLVSLIVSYRDKGEDSPGELSSFNGIGSIILGLLLWFMADFFTNMLMYLLGFILLVAGIGQLVLLTSARKFGPIPAVNYLFPVLILLAGFIVFANPFSAKEGIITFFGITTVFYGVTDLINQYNINKLRKQRQEEEQRQKMGGGEIEDADYEEIKEDN</sequence>
<dbReference type="InterPro" id="IPR052712">
    <property type="entry name" value="Acid_resist_chaperone_HdeD"/>
</dbReference>
<feature type="transmembrane region" description="Helical" evidence="2">
    <location>
        <begin position="70"/>
        <end position="88"/>
    </location>
</feature>
<feature type="transmembrane region" description="Helical" evidence="2">
    <location>
        <begin position="152"/>
        <end position="169"/>
    </location>
</feature>
<dbReference type="Proteomes" id="UP000031937">
    <property type="component" value="Unassembled WGS sequence"/>
</dbReference>
<reference evidence="4 5" key="2">
    <citation type="submission" date="2014-07" db="EMBL/GenBank/DDBJ databases">
        <title>Porphyromonadaceae bacterium OUH 334697 = ATCC BAA-2682 = DSM 28341 draft genome.</title>
        <authorList>
            <person name="Sydenham T.V."/>
            <person name="Hasman H."/>
            <person name="Justesen U.S."/>
        </authorList>
    </citation>
    <scope>NUCLEOTIDE SEQUENCE [LARGE SCALE GENOMIC DNA]</scope>
    <source>
        <strain evidence="4 5">OUH 334697</strain>
    </source>
</reference>
<evidence type="ECO:0008006" key="7">
    <source>
        <dbReference type="Google" id="ProtNLM"/>
    </source>
</evidence>
<evidence type="ECO:0000313" key="4">
    <source>
        <dbReference type="EMBL" id="KIO47189.1"/>
    </source>
</evidence>
<evidence type="ECO:0000256" key="1">
    <source>
        <dbReference type="SAM" id="MobiDB-lite"/>
    </source>
</evidence>
<organism evidence="3 6">
    <name type="scientific">Sanguibacteroides justesenii</name>
    <dbReference type="NCBI Taxonomy" id="1547597"/>
    <lineage>
        <taxon>Bacteria</taxon>
        <taxon>Pseudomonadati</taxon>
        <taxon>Bacteroidota</taxon>
        <taxon>Bacteroidia</taxon>
        <taxon>Bacteroidales</taxon>
        <taxon>Porphyromonadaceae</taxon>
        <taxon>Sanguibacteroides</taxon>
    </lineage>
</organism>
<feature type="compositionally biased region" description="Acidic residues" evidence="1">
    <location>
        <begin position="194"/>
        <end position="207"/>
    </location>
</feature>
<comment type="caution">
    <text evidence="3">The sequence shown here is derived from an EMBL/GenBank/DDBJ whole genome shotgun (WGS) entry which is preliminary data.</text>
</comment>
<keyword evidence="2" id="KW-1133">Transmembrane helix</keyword>
<keyword evidence="6" id="KW-1185">Reference proteome</keyword>
<evidence type="ECO:0000313" key="3">
    <source>
        <dbReference type="EMBL" id="KIO44153.1"/>
    </source>
</evidence>
<dbReference type="Proteomes" id="UP000031980">
    <property type="component" value="Unassembled WGS sequence"/>
</dbReference>
<proteinExistence type="predicted"/>
<evidence type="ECO:0000256" key="2">
    <source>
        <dbReference type="SAM" id="Phobius"/>
    </source>
</evidence>
<protein>
    <recommendedName>
        <fullName evidence="7">DUF308 domain-containing protein</fullName>
    </recommendedName>
</protein>
<dbReference type="RefSeq" id="WP_052634328.1">
    <property type="nucleotide sequence ID" value="NZ_JPIT01000007.1"/>
</dbReference>
<feature type="region of interest" description="Disordered" evidence="1">
    <location>
        <begin position="183"/>
        <end position="207"/>
    </location>
</feature>
<keyword evidence="2" id="KW-0812">Transmembrane</keyword>
<dbReference type="Pfam" id="PF03729">
    <property type="entry name" value="DUF308"/>
    <property type="match status" value="2"/>
</dbReference>
<dbReference type="PANTHER" id="PTHR34989">
    <property type="entry name" value="PROTEIN HDED"/>
    <property type="match status" value="1"/>
</dbReference>